<dbReference type="Pfam" id="PF13715">
    <property type="entry name" value="CarbopepD_reg_2"/>
    <property type="match status" value="1"/>
</dbReference>
<dbReference type="SUPFAM" id="SSF49464">
    <property type="entry name" value="Carboxypeptidase regulatory domain-like"/>
    <property type="match status" value="1"/>
</dbReference>
<keyword evidence="2" id="KW-1133">Transmembrane helix</keyword>
<keyword evidence="1" id="KW-1134">Transmembrane beta strand</keyword>
<gene>
    <name evidence="4" type="ORF">J7I42_22010</name>
</gene>
<dbReference type="Gene3D" id="2.170.130.10">
    <property type="entry name" value="TonB-dependent receptor, plug domain"/>
    <property type="match status" value="1"/>
</dbReference>
<protein>
    <submittedName>
        <fullName evidence="4">SusC/RagA family TonB-linked outer membrane protein</fullName>
    </submittedName>
</protein>
<comment type="similarity">
    <text evidence="1">Belongs to the TonB-dependent receptor family.</text>
</comment>
<dbReference type="PROSITE" id="PS52016">
    <property type="entry name" value="TONB_DEPENDENT_REC_3"/>
    <property type="match status" value="1"/>
</dbReference>
<name>A0ABS3YYI0_9BACT</name>
<keyword evidence="1" id="KW-0998">Cell outer membrane</keyword>
<dbReference type="InterPro" id="IPR037066">
    <property type="entry name" value="Plug_dom_sf"/>
</dbReference>
<dbReference type="InterPro" id="IPR023996">
    <property type="entry name" value="TonB-dep_OMP_SusC/RagA"/>
</dbReference>
<dbReference type="SUPFAM" id="SSF56935">
    <property type="entry name" value="Porins"/>
    <property type="match status" value="1"/>
</dbReference>
<dbReference type="RefSeq" id="WP_209141039.1">
    <property type="nucleotide sequence ID" value="NZ_JAGHKO010000005.1"/>
</dbReference>
<dbReference type="Proteomes" id="UP000677244">
    <property type="component" value="Unassembled WGS sequence"/>
</dbReference>
<keyword evidence="5" id="KW-1185">Reference proteome</keyword>
<keyword evidence="1" id="KW-0813">Transport</keyword>
<evidence type="ECO:0000256" key="2">
    <source>
        <dbReference type="SAM" id="Phobius"/>
    </source>
</evidence>
<sequence length="1143" mass="127538">MTITAYEGTHSWYGRPPLKALLCPPIIFLLLIIAALPAMAGEISLTGVVKNAAGAPLPGVSIMIKGTTTGTSTDNEGRFELKNIPEKATLVFSIVGYTSREVKLHGATTVLTIVLQETDSQLQEVVVTGYQNVDRKLFTGASAKVNAKDAERNGIPDVSRMLEGQVAGVSVQNVSGTFGAAPKIRVRGATSLSGENKPLWVVDGIILEDMVNISNEALSTGDASTLIGSSVAGINPDDIESFTILKDAAATAMYGARAMNGVIVVNTKKGKNTNGMPQINYSGSFTSYLKPSYNQFDIMNSADQLSVLLELENKGYYNHSSISRSKDGGIFYKMYNQMYEYDATSDSYTLKNTLADRLNFLERYAKANTDWFDVLFKNSLLQEHSLSMTTGSPNSQTYISTSLMKDNGWTVGDKVNRYTMKFRNNFRVNDRLRGDVMMNGSVRDQRTPGTLNRQADPVNGTILRSFDINPYSYALNTSRLMTAYDPDGNREYFVRNYAPFNMLNELETNYLQLRSLDLQVQLGLKYKIIPQLEYSIDGSYRYVNNTRQHYVKEGANMVGSFRADYDATIADNNINLYTDPDNPNALPQVVLPEGGFFNTTLDNLRNLYFRQNIEYNNTFNNKHLVNFFGSMELRSTDRQNSDYQGIGYQYENGGLVNPNYRFFKKMIEGGDPYFSMSNGKDRFAAFMGRAAYSFNEKYSVNVTGRYDGSNKMGKSTTARWLPTWNVSGAWHLDQEKFYTGKLTNILNRATLRGTYGMTASIGDARNAAAVYYNSIAIRPYDTEKETGIYINSLENSQLTWEKMYEGNIGTDLSLFNKIDLTMDWYRRRSFDLIGPINTSGIGGQYVKTANYADMAAQGFEFTIGGNPVKLPNNGFRWRTQLNVSFNKNEITNLRVNPSVWSNAQPEGGMRLGHAQRGLYSVPFAGLDHNYGYPLFIDQDGKTSASYIRLQSEDKDYLVYHGPVDPTITGGFYNNFSWKGLSLSALVTFAAGNYVRPQLGFAASYSDMYTLSNRLNDRWLMPGDEQRTNIPSLLGVYHVSNSVVNNDGTVINGQYPYNAYNYSTEAVAKGDFIRLKRVSLDYELPAKWLKAVKMRNAHLSLVGNNIALLYSDKKLYGADPEFINSGGVAMPIPKQYTLAVKLGF</sequence>
<dbReference type="NCBIfam" id="TIGR04056">
    <property type="entry name" value="OMP_RagA_SusC"/>
    <property type="match status" value="1"/>
</dbReference>
<reference evidence="4 5" key="1">
    <citation type="submission" date="2021-03" db="EMBL/GenBank/DDBJ databases">
        <title>Assistant Professor.</title>
        <authorList>
            <person name="Huq M.A."/>
        </authorList>
    </citation>
    <scope>NUCLEOTIDE SEQUENCE [LARGE SCALE GENOMIC DNA]</scope>
    <source>
        <strain evidence="4 5">MAH-29</strain>
    </source>
</reference>
<dbReference type="NCBIfam" id="TIGR04057">
    <property type="entry name" value="SusC_RagA_signa"/>
    <property type="match status" value="1"/>
</dbReference>
<evidence type="ECO:0000313" key="4">
    <source>
        <dbReference type="EMBL" id="MBO9202982.1"/>
    </source>
</evidence>
<organism evidence="4 5">
    <name type="scientific">Niastella soli</name>
    <dbReference type="NCBI Taxonomy" id="2821487"/>
    <lineage>
        <taxon>Bacteria</taxon>
        <taxon>Pseudomonadati</taxon>
        <taxon>Bacteroidota</taxon>
        <taxon>Chitinophagia</taxon>
        <taxon>Chitinophagales</taxon>
        <taxon>Chitinophagaceae</taxon>
        <taxon>Niastella</taxon>
    </lineage>
</organism>
<dbReference type="Pfam" id="PF07715">
    <property type="entry name" value="Plug"/>
    <property type="match status" value="1"/>
</dbReference>
<dbReference type="InterPro" id="IPR008969">
    <property type="entry name" value="CarboxyPept-like_regulatory"/>
</dbReference>
<dbReference type="InterPro" id="IPR012910">
    <property type="entry name" value="Plug_dom"/>
</dbReference>
<comment type="subcellular location">
    <subcellularLocation>
        <location evidence="1">Cell outer membrane</location>
        <topology evidence="1">Multi-pass membrane protein</topology>
    </subcellularLocation>
</comment>
<comment type="caution">
    <text evidence="4">The sequence shown here is derived from an EMBL/GenBank/DDBJ whole genome shotgun (WGS) entry which is preliminary data.</text>
</comment>
<feature type="domain" description="TonB-dependent receptor plug" evidence="3">
    <location>
        <begin position="140"/>
        <end position="262"/>
    </location>
</feature>
<feature type="transmembrane region" description="Helical" evidence="2">
    <location>
        <begin position="21"/>
        <end position="40"/>
    </location>
</feature>
<keyword evidence="1 2" id="KW-0472">Membrane</keyword>
<evidence type="ECO:0000313" key="5">
    <source>
        <dbReference type="Proteomes" id="UP000677244"/>
    </source>
</evidence>
<accession>A0ABS3YYI0</accession>
<dbReference type="EMBL" id="JAGHKO010000005">
    <property type="protein sequence ID" value="MBO9202982.1"/>
    <property type="molecule type" value="Genomic_DNA"/>
</dbReference>
<dbReference type="InterPro" id="IPR039426">
    <property type="entry name" value="TonB-dep_rcpt-like"/>
</dbReference>
<evidence type="ECO:0000256" key="1">
    <source>
        <dbReference type="PROSITE-ProRule" id="PRU01360"/>
    </source>
</evidence>
<dbReference type="Gene3D" id="2.60.40.1120">
    <property type="entry name" value="Carboxypeptidase-like, regulatory domain"/>
    <property type="match status" value="1"/>
</dbReference>
<keyword evidence="1 2" id="KW-0812">Transmembrane</keyword>
<proteinExistence type="inferred from homology"/>
<dbReference type="InterPro" id="IPR023997">
    <property type="entry name" value="TonB-dep_OMP_SusC/RagA_CS"/>
</dbReference>
<evidence type="ECO:0000259" key="3">
    <source>
        <dbReference type="Pfam" id="PF07715"/>
    </source>
</evidence>